<gene>
    <name evidence="1" type="ORF">HII17_07875</name>
</gene>
<evidence type="ECO:0000313" key="1">
    <source>
        <dbReference type="EMBL" id="NMP31476.1"/>
    </source>
</evidence>
<protein>
    <submittedName>
        <fullName evidence="1">Uncharacterized protein</fullName>
    </submittedName>
</protein>
<name>A0A7Y0Q6T2_9GAMM</name>
<dbReference type="RefSeq" id="WP_169074787.1">
    <property type="nucleotide sequence ID" value="NZ_JABBXH010000002.1"/>
</dbReference>
<evidence type="ECO:0000313" key="2">
    <source>
        <dbReference type="Proteomes" id="UP000568664"/>
    </source>
</evidence>
<accession>A0A7Y0Q6T2</accession>
<proteinExistence type="predicted"/>
<reference evidence="1 2" key="1">
    <citation type="submission" date="2020-04" db="EMBL/GenBank/DDBJ databases">
        <title>Thalassotalea sp. M1531, isolated from the surface of marine red alga.</title>
        <authorList>
            <person name="Pang L."/>
            <person name="Lu D.-C."/>
        </authorList>
    </citation>
    <scope>NUCLEOTIDE SEQUENCE [LARGE SCALE GENOMIC DNA]</scope>
    <source>
        <strain evidence="1 2">M1531</strain>
    </source>
</reference>
<dbReference type="EMBL" id="JABBXH010000002">
    <property type="protein sequence ID" value="NMP31476.1"/>
    <property type="molecule type" value="Genomic_DNA"/>
</dbReference>
<dbReference type="AlphaFoldDB" id="A0A7Y0Q6T2"/>
<organism evidence="1 2">
    <name type="scientific">Thalassotalea algicola</name>
    <dbReference type="NCBI Taxonomy" id="2716224"/>
    <lineage>
        <taxon>Bacteria</taxon>
        <taxon>Pseudomonadati</taxon>
        <taxon>Pseudomonadota</taxon>
        <taxon>Gammaproteobacteria</taxon>
        <taxon>Alteromonadales</taxon>
        <taxon>Colwelliaceae</taxon>
        <taxon>Thalassotalea</taxon>
    </lineage>
</organism>
<sequence length="108" mass="12431">MNIQFNVRYLIAEAPFELYVSVPNERYTIKRGYMEGVDMFMGKIPLFFDAHTAEEVIAESMFGSCSQDKMQWRIWLEVIDKELGETVVQTVSFTITSYRGMKALPASS</sequence>
<comment type="caution">
    <text evidence="1">The sequence shown here is derived from an EMBL/GenBank/DDBJ whole genome shotgun (WGS) entry which is preliminary data.</text>
</comment>
<keyword evidence="2" id="KW-1185">Reference proteome</keyword>
<dbReference type="Proteomes" id="UP000568664">
    <property type="component" value="Unassembled WGS sequence"/>
</dbReference>